<organism evidence="2 3">
    <name type="scientific">Nocardioides cremeus</name>
    <dbReference type="NCBI Taxonomy" id="3058044"/>
    <lineage>
        <taxon>Bacteria</taxon>
        <taxon>Bacillati</taxon>
        <taxon>Actinomycetota</taxon>
        <taxon>Actinomycetes</taxon>
        <taxon>Propionibacteriales</taxon>
        <taxon>Nocardioidaceae</taxon>
        <taxon>Nocardioides</taxon>
    </lineage>
</organism>
<feature type="domain" description="MOSC" evidence="1">
    <location>
        <begin position="74"/>
        <end position="240"/>
    </location>
</feature>
<dbReference type="SUPFAM" id="SSF141673">
    <property type="entry name" value="MOSC N-terminal domain-like"/>
    <property type="match status" value="1"/>
</dbReference>
<dbReference type="InterPro" id="IPR005302">
    <property type="entry name" value="MoCF_Sase_C"/>
</dbReference>
<dbReference type="InterPro" id="IPR011037">
    <property type="entry name" value="Pyrv_Knase-like_insert_dom_sf"/>
</dbReference>
<dbReference type="PROSITE" id="PS51340">
    <property type="entry name" value="MOSC"/>
    <property type="match status" value="1"/>
</dbReference>
<dbReference type="RefSeq" id="WP_302705242.1">
    <property type="nucleotide sequence ID" value="NZ_JAULSC010000001.1"/>
</dbReference>
<evidence type="ECO:0000313" key="3">
    <source>
        <dbReference type="Proteomes" id="UP001168363"/>
    </source>
</evidence>
<evidence type="ECO:0000259" key="1">
    <source>
        <dbReference type="PROSITE" id="PS51340"/>
    </source>
</evidence>
<sequence>MRVSRVGYAAAKGTRHLARERLVLAADGVVGDRRWCFVDVAARRVLRTVAHPGLVGLVLDEVGDELVLSPPGGAPVRAPVVLSGESVTCDYWGREVALELVDGPFAEAASAHLGVPVRLARAPAGGVVYGGSVSLVGAESVAALGDLDPARVRANIVVQTGAAFAEDDWVGRDVAVGSAVVRVVSRTPRCAVLDLDPATGTRGPGVLAALATLRGTPTLGVDGHVLRPGLVHPGDPVVPAVVG</sequence>
<dbReference type="Pfam" id="PF03473">
    <property type="entry name" value="MOSC"/>
    <property type="match status" value="1"/>
</dbReference>
<dbReference type="EMBL" id="JAULSC010000001">
    <property type="protein sequence ID" value="MDO3394271.1"/>
    <property type="molecule type" value="Genomic_DNA"/>
</dbReference>
<evidence type="ECO:0000313" key="2">
    <source>
        <dbReference type="EMBL" id="MDO3394271.1"/>
    </source>
</evidence>
<keyword evidence="3" id="KW-1185">Reference proteome</keyword>
<reference evidence="2" key="1">
    <citation type="submission" date="2023-06" db="EMBL/GenBank/DDBJ databases">
        <title>Genome sequence of Nocardioides sp. SOB44.</title>
        <authorList>
            <person name="Zhang G."/>
        </authorList>
    </citation>
    <scope>NUCLEOTIDE SEQUENCE</scope>
    <source>
        <strain evidence="2">SOB44</strain>
    </source>
</reference>
<accession>A0ABT8TKC4</accession>
<protein>
    <submittedName>
        <fullName evidence="2">MOSC domain-containing protein</fullName>
    </submittedName>
</protein>
<dbReference type="SUPFAM" id="SSF50800">
    <property type="entry name" value="PK beta-barrel domain-like"/>
    <property type="match status" value="1"/>
</dbReference>
<name>A0ABT8TKC4_9ACTN</name>
<proteinExistence type="predicted"/>
<dbReference type="Proteomes" id="UP001168363">
    <property type="component" value="Unassembled WGS sequence"/>
</dbReference>
<gene>
    <name evidence="2" type="ORF">QWJ41_00910</name>
</gene>
<comment type="caution">
    <text evidence="2">The sequence shown here is derived from an EMBL/GenBank/DDBJ whole genome shotgun (WGS) entry which is preliminary data.</text>
</comment>